<reference evidence="5" key="2">
    <citation type="submission" date="2022-06" db="UniProtKB">
        <authorList>
            <consortium name="EnsemblMetazoa"/>
        </authorList>
    </citation>
    <scope>IDENTIFICATION</scope>
</reference>
<dbReference type="PANTHER" id="PTHR47368:SF2">
    <property type="entry name" value="PID DOMAIN-CONTAINING PROTEIN"/>
    <property type="match status" value="1"/>
</dbReference>
<feature type="compositionally biased region" description="Polar residues" evidence="3">
    <location>
        <begin position="446"/>
        <end position="460"/>
    </location>
</feature>
<feature type="compositionally biased region" description="Polar residues" evidence="3">
    <location>
        <begin position="493"/>
        <end position="514"/>
    </location>
</feature>
<dbReference type="CTD" id="8650"/>
<evidence type="ECO:0000256" key="2">
    <source>
        <dbReference type="ARBA" id="ARBA00022553"/>
    </source>
</evidence>
<dbReference type="InterPro" id="IPR006020">
    <property type="entry name" value="PTB/PI_dom"/>
</dbReference>
<evidence type="ECO:0000256" key="1">
    <source>
        <dbReference type="ARBA" id="ARBA00022473"/>
    </source>
</evidence>
<dbReference type="SMART" id="SM00462">
    <property type="entry name" value="PTB"/>
    <property type="match status" value="1"/>
</dbReference>
<accession>A0A8R2H7H1</accession>
<dbReference type="Gene3D" id="2.30.29.30">
    <property type="entry name" value="Pleckstrin-homology domain (PH domain)/Phosphotyrosine-binding domain (PTB)"/>
    <property type="match status" value="1"/>
</dbReference>
<dbReference type="GeneID" id="100161079"/>
<dbReference type="InterPro" id="IPR016698">
    <property type="entry name" value="Numb/numb-like"/>
</dbReference>
<feature type="compositionally biased region" description="Polar residues" evidence="3">
    <location>
        <begin position="599"/>
        <end position="611"/>
    </location>
</feature>
<dbReference type="PROSITE" id="PS01179">
    <property type="entry name" value="PID"/>
    <property type="match status" value="1"/>
</dbReference>
<feature type="region of interest" description="Disordered" evidence="3">
    <location>
        <begin position="599"/>
        <end position="618"/>
    </location>
</feature>
<dbReference type="OrthoDB" id="10070446at2759"/>
<name>A0A8R2H7H1_ACYPI</name>
<dbReference type="SUPFAM" id="SSF50729">
    <property type="entry name" value="PH domain-like"/>
    <property type="match status" value="1"/>
</dbReference>
<feature type="compositionally biased region" description="Basic residues" evidence="3">
    <location>
        <begin position="45"/>
        <end position="54"/>
    </location>
</feature>
<dbReference type="Pfam" id="PF00640">
    <property type="entry name" value="PID"/>
    <property type="match status" value="1"/>
</dbReference>
<evidence type="ECO:0000313" key="5">
    <source>
        <dbReference type="EnsemblMetazoa" id="XP_016658785.1"/>
    </source>
</evidence>
<feature type="compositionally biased region" description="Polar residues" evidence="3">
    <location>
        <begin position="473"/>
        <end position="485"/>
    </location>
</feature>
<dbReference type="InterPro" id="IPR010449">
    <property type="entry name" value="Numb_domain"/>
</dbReference>
<feature type="region of interest" description="Disordered" evidence="3">
    <location>
        <begin position="25"/>
        <end position="67"/>
    </location>
</feature>
<dbReference type="AlphaFoldDB" id="A0A8R2H7H1"/>
<evidence type="ECO:0000256" key="3">
    <source>
        <dbReference type="SAM" id="MobiDB-lite"/>
    </source>
</evidence>
<dbReference type="EnsemblMetazoa" id="XM_016803296.2">
    <property type="protein sequence ID" value="XP_016658785.1"/>
    <property type="gene ID" value="LOC100161079"/>
</dbReference>
<keyword evidence="2" id="KW-0597">Phosphoprotein</keyword>
<feature type="region of interest" description="Disordered" evidence="3">
    <location>
        <begin position="441"/>
        <end position="461"/>
    </location>
</feature>
<evidence type="ECO:0000313" key="6">
    <source>
        <dbReference type="Proteomes" id="UP000007819"/>
    </source>
</evidence>
<keyword evidence="6" id="KW-1185">Reference proteome</keyword>
<protein>
    <recommendedName>
        <fullName evidence="4">PID domain-containing protein</fullName>
    </recommendedName>
</protein>
<dbReference type="CDD" id="cd01268">
    <property type="entry name" value="PTB_Numb"/>
    <property type="match status" value="1"/>
</dbReference>
<feature type="region of interest" description="Disordered" evidence="3">
    <location>
        <begin position="473"/>
        <end position="531"/>
    </location>
</feature>
<dbReference type="Proteomes" id="UP000007819">
    <property type="component" value="Chromosome A3"/>
</dbReference>
<reference evidence="6" key="1">
    <citation type="submission" date="2010-06" db="EMBL/GenBank/DDBJ databases">
        <authorList>
            <person name="Jiang H."/>
            <person name="Abraham K."/>
            <person name="Ali S."/>
            <person name="Alsbrooks S.L."/>
            <person name="Anim B.N."/>
            <person name="Anosike U.S."/>
            <person name="Attaway T."/>
            <person name="Bandaranaike D.P."/>
            <person name="Battles P.K."/>
            <person name="Bell S.N."/>
            <person name="Bell A.V."/>
            <person name="Beltran B."/>
            <person name="Bickham C."/>
            <person name="Bustamante Y."/>
            <person name="Caleb T."/>
            <person name="Canada A."/>
            <person name="Cardenas V."/>
            <person name="Carter K."/>
            <person name="Chacko J."/>
            <person name="Chandrabose M.N."/>
            <person name="Chavez D."/>
            <person name="Chavez A."/>
            <person name="Chen L."/>
            <person name="Chu H.-S."/>
            <person name="Claassen K.J."/>
            <person name="Cockrell R."/>
            <person name="Collins M."/>
            <person name="Cooper J.A."/>
            <person name="Cree A."/>
            <person name="Curry S.M."/>
            <person name="Da Y."/>
            <person name="Dao M.D."/>
            <person name="Das B."/>
            <person name="Davila M.-L."/>
            <person name="Davy-Carroll L."/>
            <person name="Denson S."/>
            <person name="Dinh H."/>
            <person name="Ebong V.E."/>
            <person name="Edwards J.R."/>
            <person name="Egan A."/>
            <person name="El-Daye J."/>
            <person name="Escobedo L."/>
            <person name="Fernandez S."/>
            <person name="Fernando P.R."/>
            <person name="Flagg N."/>
            <person name="Forbes L.D."/>
            <person name="Fowler R.G."/>
            <person name="Fu Q."/>
            <person name="Gabisi R.A."/>
            <person name="Ganer J."/>
            <person name="Garbino Pronczuk A."/>
            <person name="Garcia R.M."/>
            <person name="Garner T."/>
            <person name="Garrett T.E."/>
            <person name="Gonzalez D.A."/>
            <person name="Hamid H."/>
            <person name="Hawkins E.S."/>
            <person name="Hirani K."/>
            <person name="Hogues M.E."/>
            <person name="Hollins B."/>
            <person name="Hsiao C.-H."/>
            <person name="Jabil R."/>
            <person name="James M.L."/>
            <person name="Jhangiani S.N."/>
            <person name="Johnson B."/>
            <person name="Johnson Q."/>
            <person name="Joshi V."/>
            <person name="Kalu J.B."/>
            <person name="Kam C."/>
            <person name="Kashfia A."/>
            <person name="Keebler J."/>
            <person name="Kisamo H."/>
            <person name="Kovar C.L."/>
            <person name="Lago L.A."/>
            <person name="Lai C.-Y."/>
            <person name="Laidlaw J."/>
            <person name="Lara F."/>
            <person name="Le T.-K."/>
            <person name="Lee S.L."/>
            <person name="Legall F.H."/>
            <person name="Lemon S.J."/>
            <person name="Lewis L.R."/>
            <person name="Li B."/>
            <person name="Liu Y."/>
            <person name="Liu Y.-S."/>
            <person name="Lopez J."/>
            <person name="Lozado R.J."/>
            <person name="Lu J."/>
            <person name="Madu R.C."/>
            <person name="Maheshwari M."/>
            <person name="Maheshwari R."/>
            <person name="Malloy K."/>
            <person name="Martinez E."/>
            <person name="Mathew T."/>
            <person name="Mercado I.C."/>
            <person name="Mercado C."/>
            <person name="Meyer B."/>
            <person name="Montgomery K."/>
            <person name="Morgan M.B."/>
            <person name="Munidasa M."/>
            <person name="Nazareth L.V."/>
            <person name="Nelson J."/>
            <person name="Ng B.M."/>
            <person name="Nguyen N.B."/>
            <person name="Nguyen P.Q."/>
            <person name="Nguyen T."/>
            <person name="Obregon M."/>
            <person name="Okwuonu G.O."/>
            <person name="Onwere C.G."/>
            <person name="Orozco G."/>
            <person name="Parra A."/>
            <person name="Patel S."/>
            <person name="Patil S."/>
            <person name="Perez A."/>
            <person name="Perez Y."/>
            <person name="Pham C."/>
            <person name="Primus E.L."/>
            <person name="Pu L.-L."/>
            <person name="Puazo M."/>
            <person name="Qin X."/>
            <person name="Quiroz J.B."/>
            <person name="Reese J."/>
            <person name="Richards S."/>
            <person name="Rives C.M."/>
            <person name="Robberts R."/>
            <person name="Ruiz S.J."/>
            <person name="Ruiz M.J."/>
            <person name="Santibanez J."/>
            <person name="Schneider B.W."/>
            <person name="Sisson I."/>
            <person name="Smith M."/>
            <person name="Sodergren E."/>
            <person name="Song X.-Z."/>
            <person name="Song B.B."/>
            <person name="Summersgill H."/>
            <person name="Thelus R."/>
            <person name="Thornton R.D."/>
            <person name="Trejos Z.Y."/>
            <person name="Usmani K."/>
            <person name="Vattathil S."/>
            <person name="Villasana D."/>
            <person name="Walker D.L."/>
            <person name="Wang S."/>
            <person name="Wang K."/>
            <person name="White C.S."/>
            <person name="Williams A.C."/>
            <person name="Williamson J."/>
            <person name="Wilson K."/>
            <person name="Woghiren I.O."/>
            <person name="Woodworth J.R."/>
            <person name="Worley K.C."/>
            <person name="Wright R.A."/>
            <person name="Wu W."/>
            <person name="Young L."/>
            <person name="Zhang L."/>
            <person name="Zhang J."/>
            <person name="Zhu Y."/>
            <person name="Muzny D.M."/>
            <person name="Weinstock G."/>
            <person name="Gibbs R.A."/>
        </authorList>
    </citation>
    <scope>NUCLEOTIDE SEQUENCE [LARGE SCALE GENOMIC DNA]</scope>
    <source>
        <strain evidence="6">LSR1</strain>
    </source>
</reference>
<dbReference type="InterPro" id="IPR011993">
    <property type="entry name" value="PH-like_dom_sf"/>
</dbReference>
<sequence length="618" mass="68801">MPLSFKKIFSRKLLFSPKVMGNAASHHEPLDRVGSHAGSTFRRSSSVRHSKSSKSGRSPSKMDRLRRSFRDSFRRRKDLGNTAGSPGHHSNPKPHLWAMDEAEVRAGICSFHVKGKIMCSEDVCGMNFLVEYLGCVEVFESRGMEVCEEALKTLRASRRRPVRAIFYISGDGLRVVEEETKGLIVDQTIEKVSFCAPDRSHEKGFSYICRDGLTRRWMCHGFVALKESGDRLSHAVGCAFQECLIRKNKREEDCSVTMNYDPKTSVFTRTGSFRTPSLTEQQSEPNIPLNAPPQPPPFLQLNKDIPTSVKPLQQNPTTPKVSTNAIERPHATLSMLQRQGSFRGFTQLNQASPFKRQLSLRISELPSNLERTRSMSLQPTANSRTSNKLLQMNTPVSPILEASPRSEKPMSTTDQVTAMCQQMSLELAFLTNSTANDDFSEKFKSNDSTSIENNSKQGPITGSEAFLASISKKSTLSTETQSNPSTPKPESRISPQQDEGFDSGSSLWNINNKAVTPPTPPATPPSSLPRPEQWLGKVAAVTLQSMDHQITPKRNPHLVTHSRAFSLDTAEDAYRTFNISANPFDPNYIAPKQNTNPFLSSPISNSQSKTVKTFEVQM</sequence>
<dbReference type="RefSeq" id="XP_016658785.1">
    <property type="nucleotide sequence ID" value="XM_016803296.1"/>
</dbReference>
<keyword evidence="1" id="KW-0217">Developmental protein</keyword>
<feature type="domain" description="PID" evidence="4">
    <location>
        <begin position="125"/>
        <end position="252"/>
    </location>
</feature>
<dbReference type="GO" id="GO:0005737">
    <property type="term" value="C:cytoplasm"/>
    <property type="evidence" value="ECO:0007669"/>
    <property type="project" value="TreeGrafter"/>
</dbReference>
<proteinExistence type="predicted"/>
<evidence type="ECO:0000259" key="4">
    <source>
        <dbReference type="PROSITE" id="PS01179"/>
    </source>
</evidence>
<dbReference type="PANTHER" id="PTHR47368">
    <property type="entry name" value="NUMB"/>
    <property type="match status" value="1"/>
</dbReference>
<organism evidence="5 6">
    <name type="scientific">Acyrthosiphon pisum</name>
    <name type="common">Pea aphid</name>
    <dbReference type="NCBI Taxonomy" id="7029"/>
    <lineage>
        <taxon>Eukaryota</taxon>
        <taxon>Metazoa</taxon>
        <taxon>Ecdysozoa</taxon>
        <taxon>Arthropoda</taxon>
        <taxon>Hexapoda</taxon>
        <taxon>Insecta</taxon>
        <taxon>Pterygota</taxon>
        <taxon>Neoptera</taxon>
        <taxon>Paraneoptera</taxon>
        <taxon>Hemiptera</taxon>
        <taxon>Sternorrhyncha</taxon>
        <taxon>Aphidomorpha</taxon>
        <taxon>Aphidoidea</taxon>
        <taxon>Aphididae</taxon>
        <taxon>Macrosiphini</taxon>
        <taxon>Acyrthosiphon</taxon>
    </lineage>
</organism>
<feature type="compositionally biased region" description="Pro residues" evidence="3">
    <location>
        <begin position="517"/>
        <end position="528"/>
    </location>
</feature>
<dbReference type="Pfam" id="PF06311">
    <property type="entry name" value="NumbF"/>
    <property type="match status" value="1"/>
</dbReference>
<feature type="compositionally biased region" description="Basic and acidic residues" evidence="3">
    <location>
        <begin position="25"/>
        <end position="34"/>
    </location>
</feature>